<feature type="transmembrane region" description="Helical" evidence="7">
    <location>
        <begin position="125"/>
        <end position="143"/>
    </location>
</feature>
<keyword evidence="7" id="KW-0813">Transport</keyword>
<dbReference type="Proteomes" id="UP000319980">
    <property type="component" value="Unassembled WGS sequence"/>
</dbReference>
<comment type="function">
    <text evidence="7">Mechanosensitive channel that participates in the regulation of osmotic pressure changes within the cell, opening in response to stretch forces in the membrane lipid bilayer, without the need for other proteins. Contributes to normal resistance to hypoosmotic shock. Forms an ion channel of 1.0 nanosiemens conductance with a slight preference for anions.</text>
</comment>
<evidence type="ECO:0000256" key="1">
    <source>
        <dbReference type="ARBA" id="ARBA00004651"/>
    </source>
</evidence>
<keyword evidence="7" id="KW-0997">Cell inner membrane</keyword>
<evidence type="ECO:0000256" key="4">
    <source>
        <dbReference type="ARBA" id="ARBA00022692"/>
    </source>
</evidence>
<dbReference type="GO" id="GO:0005886">
    <property type="term" value="C:plasma membrane"/>
    <property type="evidence" value="ECO:0007669"/>
    <property type="project" value="UniProtKB-SubCell"/>
</dbReference>
<dbReference type="Gene3D" id="3.30.70.100">
    <property type="match status" value="1"/>
</dbReference>
<feature type="chain" id="PRO_5022703875" description="Small-conductance mechanosensitive channel" evidence="9">
    <location>
        <begin position="34"/>
        <end position="389"/>
    </location>
</feature>
<dbReference type="GO" id="GO:0008381">
    <property type="term" value="F:mechanosensitive monoatomic ion channel activity"/>
    <property type="evidence" value="ECO:0007669"/>
    <property type="project" value="InterPro"/>
</dbReference>
<evidence type="ECO:0000313" key="11">
    <source>
        <dbReference type="EMBL" id="TWT23106.1"/>
    </source>
</evidence>
<evidence type="ECO:0000256" key="8">
    <source>
        <dbReference type="SAM" id="MobiDB-lite"/>
    </source>
</evidence>
<dbReference type="InterPro" id="IPR011066">
    <property type="entry name" value="MscS_channel_C_sf"/>
</dbReference>
<dbReference type="InterPro" id="IPR023408">
    <property type="entry name" value="MscS_beta-dom_sf"/>
</dbReference>
<comment type="similarity">
    <text evidence="2 7">Belongs to the MscS (TC 1.A.23) family.</text>
</comment>
<dbReference type="EMBL" id="VOHK01000001">
    <property type="protein sequence ID" value="TWT23106.1"/>
    <property type="molecule type" value="Genomic_DNA"/>
</dbReference>
<proteinExistence type="inferred from homology"/>
<dbReference type="Gene3D" id="1.10.287.1260">
    <property type="match status" value="1"/>
</dbReference>
<feature type="transmembrane region" description="Helical" evidence="7">
    <location>
        <begin position="149"/>
        <end position="167"/>
    </location>
</feature>
<keyword evidence="4 7" id="KW-0812">Transmembrane</keyword>
<gene>
    <name evidence="11" type="ORF">FQY83_00160</name>
</gene>
<comment type="caution">
    <text evidence="7">Lacks conserved residue(s) required for the propagation of feature annotation.</text>
</comment>
<protein>
    <recommendedName>
        <fullName evidence="7">Small-conductance mechanosensitive channel</fullName>
    </recommendedName>
</protein>
<evidence type="ECO:0000256" key="3">
    <source>
        <dbReference type="ARBA" id="ARBA00022475"/>
    </source>
</evidence>
<dbReference type="InterPro" id="IPR010920">
    <property type="entry name" value="LSM_dom_sf"/>
</dbReference>
<dbReference type="SUPFAM" id="SSF82861">
    <property type="entry name" value="Mechanosensitive channel protein MscS (YggB), transmembrane region"/>
    <property type="match status" value="1"/>
</dbReference>
<keyword evidence="3" id="KW-1003">Cell membrane</keyword>
<dbReference type="PANTHER" id="PTHR30221">
    <property type="entry name" value="SMALL-CONDUCTANCE MECHANOSENSITIVE CHANNEL"/>
    <property type="match status" value="1"/>
</dbReference>
<feature type="transmembrane region" description="Helical" evidence="7">
    <location>
        <begin position="85"/>
        <end position="104"/>
    </location>
</feature>
<comment type="subcellular location">
    <subcellularLocation>
        <location evidence="7">Cell inner membrane</location>
        <topology evidence="7">Multi-pass membrane protein</topology>
    </subcellularLocation>
    <subcellularLocation>
        <location evidence="1">Cell membrane</location>
        <topology evidence="1">Multi-pass membrane protein</topology>
    </subcellularLocation>
</comment>
<feature type="domain" description="Mechanosensitive ion channel MscS" evidence="10">
    <location>
        <begin position="169"/>
        <end position="236"/>
    </location>
</feature>
<accession>A0A5C5UAR8</accession>
<dbReference type="InterPro" id="IPR006685">
    <property type="entry name" value="MscS_channel_2nd"/>
</dbReference>
<dbReference type="Pfam" id="PF00924">
    <property type="entry name" value="MS_channel_2nd"/>
    <property type="match status" value="1"/>
</dbReference>
<dbReference type="Gene3D" id="2.30.30.60">
    <property type="match status" value="1"/>
</dbReference>
<comment type="caution">
    <text evidence="11">The sequence shown here is derived from an EMBL/GenBank/DDBJ whole genome shotgun (WGS) entry which is preliminary data.</text>
</comment>
<evidence type="ECO:0000259" key="10">
    <source>
        <dbReference type="Pfam" id="PF00924"/>
    </source>
</evidence>
<keyword evidence="12" id="KW-1185">Reference proteome</keyword>
<dbReference type="PROSITE" id="PS51257">
    <property type="entry name" value="PROKAR_LIPOPROTEIN"/>
    <property type="match status" value="1"/>
</dbReference>
<feature type="region of interest" description="Disordered" evidence="8">
    <location>
        <begin position="340"/>
        <end position="362"/>
    </location>
</feature>
<evidence type="ECO:0000256" key="9">
    <source>
        <dbReference type="SAM" id="SignalP"/>
    </source>
</evidence>
<dbReference type="InterPro" id="IPR011014">
    <property type="entry name" value="MscS_channel_TM-2"/>
</dbReference>
<feature type="region of interest" description="Disordered" evidence="8">
    <location>
        <begin position="370"/>
        <end position="389"/>
    </location>
</feature>
<sequence>MPAPGSRSGHLVRLILLLPLLLACLLAALPAGAMQAAADDATPASATAEPAAELPPPDTDIRGRFDFAFDKAAAKLAEVVAKLPLLLVALLIVTLAAWLGGFVSRRLHLLRLRTDNPYMDGLIRNVLRALITLFGVLLALNLLNATALVTAVLGSAGVVGLVLGFAFKDIAENYVAGVLLSLRQPFAPGEHVVIDGNEGKVVALHSRATVLMTLDGNELRLPNALVFKAIVLNYSRNPKRRFDFTVAIDGSQSIRVSHALAIEQVRQIEGVLTDPGPSWSVQEFSAAGIVLRFFGWVDQRESDLGKVRSEAIRRVKAAFARAGIEAPRTTYHVLTAREPGDAAPAGHAEPIHDADADTSVNRDIDEQLAQAQQAADGDNNLLEPTADTP</sequence>
<comment type="subunit">
    <text evidence="7">Homoheptamer.</text>
</comment>
<dbReference type="OrthoDB" id="9793781at2"/>
<evidence type="ECO:0000256" key="7">
    <source>
        <dbReference type="RuleBase" id="RU369025"/>
    </source>
</evidence>
<keyword evidence="6 7" id="KW-0472">Membrane</keyword>
<dbReference type="PANTHER" id="PTHR30221:SF1">
    <property type="entry name" value="SMALL-CONDUCTANCE MECHANOSENSITIVE CHANNEL"/>
    <property type="match status" value="1"/>
</dbReference>
<reference evidence="11 12" key="1">
    <citation type="journal article" date="2008" name="Int. J. Syst. Evol. Microbiol.">
        <title>Luteimonas marina sp. nov., isolated from seawater.</title>
        <authorList>
            <person name="Baik K.S."/>
            <person name="Park S.C."/>
            <person name="Kim M.S."/>
            <person name="Kim E.M."/>
            <person name="Park C."/>
            <person name="Chun J."/>
            <person name="Seong C.N."/>
        </authorList>
    </citation>
    <scope>NUCLEOTIDE SEQUENCE [LARGE SCALE GENOMIC DNA]</scope>
    <source>
        <strain evidence="11 12">FR1330</strain>
    </source>
</reference>
<keyword evidence="9" id="KW-0732">Signal</keyword>
<dbReference type="InterPro" id="IPR045275">
    <property type="entry name" value="MscS_archaea/bacteria_type"/>
</dbReference>
<name>A0A5C5UAR8_9GAMM</name>
<dbReference type="AlphaFoldDB" id="A0A5C5UAR8"/>
<feature type="compositionally biased region" description="Basic and acidic residues" evidence="8">
    <location>
        <begin position="349"/>
        <end position="362"/>
    </location>
</feature>
<dbReference type="SUPFAM" id="SSF50182">
    <property type="entry name" value="Sm-like ribonucleoproteins"/>
    <property type="match status" value="1"/>
</dbReference>
<organism evidence="11 12">
    <name type="scientific">Luteimonas marina</name>
    <dbReference type="NCBI Taxonomy" id="488485"/>
    <lineage>
        <taxon>Bacteria</taxon>
        <taxon>Pseudomonadati</taxon>
        <taxon>Pseudomonadota</taxon>
        <taxon>Gammaproteobacteria</taxon>
        <taxon>Lysobacterales</taxon>
        <taxon>Lysobacteraceae</taxon>
        <taxon>Luteimonas</taxon>
    </lineage>
</organism>
<evidence type="ECO:0000256" key="2">
    <source>
        <dbReference type="ARBA" id="ARBA00008017"/>
    </source>
</evidence>
<evidence type="ECO:0000256" key="6">
    <source>
        <dbReference type="ARBA" id="ARBA00023136"/>
    </source>
</evidence>
<keyword evidence="7" id="KW-0407">Ion channel</keyword>
<dbReference type="SUPFAM" id="SSF82689">
    <property type="entry name" value="Mechanosensitive channel protein MscS (YggB), C-terminal domain"/>
    <property type="match status" value="1"/>
</dbReference>
<evidence type="ECO:0000313" key="12">
    <source>
        <dbReference type="Proteomes" id="UP000319980"/>
    </source>
</evidence>
<dbReference type="RefSeq" id="WP_146383975.1">
    <property type="nucleotide sequence ID" value="NZ_VOHK01000001.1"/>
</dbReference>
<keyword evidence="5 7" id="KW-1133">Transmembrane helix</keyword>
<keyword evidence="7" id="KW-0406">Ion transport</keyword>
<feature type="signal peptide" evidence="9">
    <location>
        <begin position="1"/>
        <end position="33"/>
    </location>
</feature>
<evidence type="ECO:0000256" key="5">
    <source>
        <dbReference type="ARBA" id="ARBA00022989"/>
    </source>
</evidence>